<dbReference type="GO" id="GO:0000287">
    <property type="term" value="F:magnesium ion binding"/>
    <property type="evidence" value="ECO:0007669"/>
    <property type="project" value="UniProtKB-UniRule"/>
</dbReference>
<keyword evidence="3 4" id="KW-0464">Manganese</keyword>
<comment type="subcellular location">
    <subcellularLocation>
        <location evidence="4">Cytoplasm</location>
    </subcellularLocation>
</comment>
<feature type="binding site" evidence="4">
    <location>
        <position position="13"/>
    </location>
    <ligand>
        <name>Mn(2+)</name>
        <dbReference type="ChEBI" id="CHEBI:29035"/>
        <label>1</label>
    </ligand>
</feature>
<keyword evidence="4" id="KW-0963">Cytoplasm</keyword>
<evidence type="ECO:0000313" key="8">
    <source>
        <dbReference type="Proteomes" id="UP000029672"/>
    </source>
</evidence>
<feature type="binding site" evidence="4">
    <location>
        <position position="360"/>
    </location>
    <ligand>
        <name>Mn(2+)</name>
        <dbReference type="ChEBI" id="CHEBI:29035"/>
        <label>2</label>
    </ligand>
</feature>
<dbReference type="GO" id="GO:0006018">
    <property type="term" value="P:2-deoxyribose 1-phosphate catabolic process"/>
    <property type="evidence" value="ECO:0007669"/>
    <property type="project" value="UniProtKB-UniRule"/>
</dbReference>
<dbReference type="PANTHER" id="PTHR21110:SF0">
    <property type="entry name" value="PHOSPHOPENTOMUTASE"/>
    <property type="match status" value="1"/>
</dbReference>
<keyword evidence="2 4" id="KW-0479">Metal-binding</keyword>
<comment type="catalytic activity">
    <reaction evidence="4">
        <text>2-deoxy-alpha-D-ribose 1-phosphate = 2-deoxy-D-ribose 5-phosphate</text>
        <dbReference type="Rhea" id="RHEA:27658"/>
        <dbReference type="ChEBI" id="CHEBI:57259"/>
        <dbReference type="ChEBI" id="CHEBI:62877"/>
        <dbReference type="EC" id="5.4.2.7"/>
    </reaction>
</comment>
<dbReference type="SUPFAM" id="SSF143856">
    <property type="entry name" value="DeoB insert domain-like"/>
    <property type="match status" value="1"/>
</dbReference>
<dbReference type="InterPro" id="IPR017850">
    <property type="entry name" value="Alkaline_phosphatase_core_sf"/>
</dbReference>
<dbReference type="OrthoDB" id="9769930at2"/>
<organism evidence="7 8">
    <name type="scientific">Candidatus Francisella endociliophora</name>
    <dbReference type="NCBI Taxonomy" id="653937"/>
    <lineage>
        <taxon>Bacteria</taxon>
        <taxon>Pseudomonadati</taxon>
        <taxon>Pseudomonadota</taxon>
        <taxon>Gammaproteobacteria</taxon>
        <taxon>Thiotrichales</taxon>
        <taxon>Francisellaceae</taxon>
        <taxon>Francisella</taxon>
    </lineage>
</organism>
<dbReference type="EMBL" id="CP009574">
    <property type="protein sequence ID" value="AIT09435.1"/>
    <property type="molecule type" value="Genomic_DNA"/>
</dbReference>
<evidence type="ECO:0000259" key="6">
    <source>
        <dbReference type="Pfam" id="PF01676"/>
    </source>
</evidence>
<dbReference type="Proteomes" id="UP000029672">
    <property type="component" value="Chromosome"/>
</dbReference>
<reference evidence="7 8" key="1">
    <citation type="submission" date="2014-10" db="EMBL/GenBank/DDBJ databases">
        <title>Whole genome sequence of Francisella endociliophora strain FSC1006, isolated from a laboratory culture of the marine ciliate Euplotes raikovi.</title>
        <authorList>
            <person name="Granberg M."/>
            <person name="Backman S."/>
            <person name="Lundmark E."/>
            <person name="Nilsson E."/>
            <person name="Karlsson E."/>
            <person name="Thelaus J."/>
            <person name="Ohrman C."/>
            <person name="Larkeryd A."/>
            <person name="Stenberg P."/>
        </authorList>
    </citation>
    <scope>NUCLEOTIDE SEQUENCE [LARGE SCALE GENOMIC DNA]</scope>
    <source>
        <strain evidence="7 8">FSC1006</strain>
    </source>
</reference>
<dbReference type="GO" id="GO:0030145">
    <property type="term" value="F:manganese ion binding"/>
    <property type="evidence" value="ECO:0007669"/>
    <property type="project" value="UniProtKB-UniRule"/>
</dbReference>
<dbReference type="InterPro" id="IPR024052">
    <property type="entry name" value="Phosphopentomutase_DeoB_cap_sf"/>
</dbReference>
<dbReference type="SUPFAM" id="SSF53649">
    <property type="entry name" value="Alkaline phosphatase-like"/>
    <property type="match status" value="1"/>
</dbReference>
<feature type="binding site" evidence="4">
    <location>
        <position position="307"/>
    </location>
    <ligand>
        <name>Mn(2+)</name>
        <dbReference type="ChEBI" id="CHEBI:29035"/>
        <label>2</label>
    </ligand>
</feature>
<dbReference type="Pfam" id="PF01676">
    <property type="entry name" value="Metalloenzyme"/>
    <property type="match status" value="1"/>
</dbReference>
<evidence type="ECO:0000256" key="3">
    <source>
        <dbReference type="ARBA" id="ARBA00023211"/>
    </source>
</evidence>
<feature type="binding site" evidence="4">
    <location>
        <position position="312"/>
    </location>
    <ligand>
        <name>Mn(2+)</name>
        <dbReference type="ChEBI" id="CHEBI:29035"/>
        <label>2</label>
    </ligand>
</feature>
<dbReference type="eggNOG" id="COG1015">
    <property type="taxonomic scope" value="Bacteria"/>
</dbReference>
<evidence type="ECO:0000256" key="1">
    <source>
        <dbReference type="ARBA" id="ARBA00010373"/>
    </source>
</evidence>
<evidence type="ECO:0000256" key="2">
    <source>
        <dbReference type="ARBA" id="ARBA00022723"/>
    </source>
</evidence>
<feature type="domain" description="Metalloenzyme" evidence="6">
    <location>
        <begin position="5"/>
        <end position="399"/>
    </location>
</feature>
<evidence type="ECO:0000313" key="7">
    <source>
        <dbReference type="EMBL" id="AIT09435.1"/>
    </source>
</evidence>
<dbReference type="GO" id="GO:0043094">
    <property type="term" value="P:metabolic compound salvage"/>
    <property type="evidence" value="ECO:0007669"/>
    <property type="project" value="UniProtKB-UniRule"/>
</dbReference>
<keyword evidence="8" id="KW-1185">Reference proteome</keyword>
<dbReference type="NCBIfam" id="TIGR01696">
    <property type="entry name" value="deoB"/>
    <property type="match status" value="1"/>
</dbReference>
<dbReference type="HAMAP" id="MF_00740">
    <property type="entry name" value="Phosphopentomut"/>
    <property type="match status" value="1"/>
</dbReference>
<keyword evidence="4" id="KW-0413">Isomerase</keyword>
<dbReference type="EC" id="5.4.2.7" evidence="4 5"/>
<comment type="function">
    <text evidence="4">Isomerase that catalyzes the conversion of deoxy-ribose 1-phosphate (dRib-1-P) and ribose 1-phosphate (Rib-1-P) to deoxy-ribose 5-phosphate (dRib-5-P) and ribose 5-phosphate (Rib-5-P), respectively.</text>
</comment>
<dbReference type="GO" id="GO:0005829">
    <property type="term" value="C:cytosol"/>
    <property type="evidence" value="ECO:0007669"/>
    <property type="project" value="TreeGrafter"/>
</dbReference>
<name>A0A097EPE7_9GAMM</name>
<evidence type="ECO:0000256" key="4">
    <source>
        <dbReference type="HAMAP-Rule" id="MF_00740"/>
    </source>
</evidence>
<dbReference type="GO" id="GO:0009117">
    <property type="term" value="P:nucleotide metabolic process"/>
    <property type="evidence" value="ECO:0007669"/>
    <property type="project" value="UniProtKB-UniRule"/>
</dbReference>
<dbReference type="HOGENOM" id="CLU_053861_0_0_6"/>
<evidence type="ECO:0000256" key="5">
    <source>
        <dbReference type="NCBIfam" id="TIGR01696"/>
    </source>
</evidence>
<dbReference type="KEGG" id="frf:LO80_05290"/>
<dbReference type="RefSeq" id="WP_040009205.1">
    <property type="nucleotide sequence ID" value="NZ_CP009574.1"/>
</dbReference>
<gene>
    <name evidence="4" type="primary">deoB</name>
    <name evidence="7" type="ORF">LO80_05290</name>
</gene>
<dbReference type="GO" id="GO:0008973">
    <property type="term" value="F:phosphopentomutase activity"/>
    <property type="evidence" value="ECO:0007669"/>
    <property type="project" value="UniProtKB-UniRule"/>
</dbReference>
<dbReference type="NCBIfam" id="NF003766">
    <property type="entry name" value="PRK05362.1"/>
    <property type="match status" value="1"/>
</dbReference>
<feature type="binding site" evidence="4">
    <location>
        <position position="348"/>
    </location>
    <ligand>
        <name>Mn(2+)</name>
        <dbReference type="ChEBI" id="CHEBI:29035"/>
        <label>1</label>
    </ligand>
</feature>
<dbReference type="Gene3D" id="3.30.70.1250">
    <property type="entry name" value="Phosphopentomutase"/>
    <property type="match status" value="1"/>
</dbReference>
<dbReference type="UniPathway" id="UPA00087">
    <property type="reaction ID" value="UER00173"/>
</dbReference>
<proteinExistence type="inferred from homology"/>
<comment type="catalytic activity">
    <reaction evidence="4">
        <text>alpha-D-ribose 1-phosphate = D-ribose 5-phosphate</text>
        <dbReference type="Rhea" id="RHEA:18793"/>
        <dbReference type="ChEBI" id="CHEBI:57720"/>
        <dbReference type="ChEBI" id="CHEBI:78346"/>
        <dbReference type="EC" id="5.4.2.7"/>
    </reaction>
</comment>
<feature type="binding site" evidence="4">
    <location>
        <position position="349"/>
    </location>
    <ligand>
        <name>Mn(2+)</name>
        <dbReference type="ChEBI" id="CHEBI:29035"/>
        <label>1</label>
    </ligand>
</feature>
<dbReference type="Gene3D" id="3.40.720.10">
    <property type="entry name" value="Alkaline Phosphatase, subunit A"/>
    <property type="match status" value="1"/>
</dbReference>
<protein>
    <recommendedName>
        <fullName evidence="4 5">Phosphopentomutase</fullName>
        <ecNumber evidence="4 5">5.4.2.7</ecNumber>
    </recommendedName>
    <alternativeName>
        <fullName evidence="4">Phosphodeoxyribomutase</fullName>
    </alternativeName>
</protein>
<dbReference type="PANTHER" id="PTHR21110">
    <property type="entry name" value="PHOSPHOPENTOMUTASE"/>
    <property type="match status" value="1"/>
</dbReference>
<dbReference type="PIRSF" id="PIRSF001491">
    <property type="entry name" value="Ppentomutase"/>
    <property type="match status" value="1"/>
</dbReference>
<accession>A0A097EPE7</accession>
<comment type="pathway">
    <text evidence="4">Carbohydrate degradation; 2-deoxy-D-ribose 1-phosphate degradation; D-glyceraldehyde 3-phosphate and acetaldehyde from 2-deoxy-alpha-D-ribose 1-phosphate: step 1/2.</text>
</comment>
<comment type="similarity">
    <text evidence="1 4">Belongs to the phosphopentomutase family.</text>
</comment>
<dbReference type="GO" id="GO:0006015">
    <property type="term" value="P:5-phosphoribose 1-diphosphate biosynthetic process"/>
    <property type="evidence" value="ECO:0007669"/>
    <property type="project" value="UniProtKB-UniPathway"/>
</dbReference>
<dbReference type="CDD" id="cd16009">
    <property type="entry name" value="PPM"/>
    <property type="match status" value="1"/>
</dbReference>
<sequence length="415" mass="46049">MLKNKKVVILLFDSFGIGQAPDAAEFGDEGSDTLGHIVEYFSKNGISIRLPNLSRKGLKEAAEYNRCRELAQDIADSDNVENAKYGYCAEISRGKDTPSGHWELAGVPVMFDWYYFTPKENQSCFDKEFIDSWVKEADLRDGFIDAGHASGTEVLKKYGCESCVTKKPIVYTSADSVFQIAAHEDYFGLERLLEICNIARKILDDMNMKVGRVIARPFIGESADEYVRTGNRKDFSILPPAPTLLDKLCKAGGKVVSIGKIADIYADQGISKKVKATGLEQLFDMTIKEYTSADKNTLIFTNFVDLDSSFGHRRDVKGYGKALEYLDSRIPDLDNQLDEDTIVVLAADHGCDPTAPGSDHTRECVPFLLWGKNIESEFIGARDTFADIGQSIADYMGVEPLDYGKSIFGVMKSDN</sequence>
<dbReference type="InterPro" id="IPR010045">
    <property type="entry name" value="DeoB"/>
</dbReference>
<dbReference type="AlphaFoldDB" id="A0A097EPE7"/>
<dbReference type="InterPro" id="IPR006124">
    <property type="entry name" value="Metalloenzyme"/>
</dbReference>
<comment type="cofactor">
    <cofactor evidence="4">
        <name>Mn(2+)</name>
        <dbReference type="ChEBI" id="CHEBI:29035"/>
    </cofactor>
    <text evidence="4">Binds 2 manganese ions.</text>
</comment>
<dbReference type="STRING" id="1547445.LO80_05290"/>